<organism evidence="3 4">
    <name type="scientific">Mucilaginibacter gilvus</name>
    <dbReference type="NCBI Taxonomy" id="2305909"/>
    <lineage>
        <taxon>Bacteria</taxon>
        <taxon>Pseudomonadati</taxon>
        <taxon>Bacteroidota</taxon>
        <taxon>Sphingobacteriia</taxon>
        <taxon>Sphingobacteriales</taxon>
        <taxon>Sphingobacteriaceae</taxon>
        <taxon>Mucilaginibacter</taxon>
    </lineage>
</organism>
<comment type="caution">
    <text evidence="3">The sequence shown here is derived from an EMBL/GenBank/DDBJ whole genome shotgun (WGS) entry which is preliminary data.</text>
</comment>
<keyword evidence="4" id="KW-1185">Reference proteome</keyword>
<dbReference type="SUPFAM" id="SSF54909">
    <property type="entry name" value="Dimeric alpha+beta barrel"/>
    <property type="match status" value="2"/>
</dbReference>
<sequence length="266" mass="29493">MKRRSFVKSALVSGAAAAIIPAAAIAADTDNPPNHGTDYYELRTYTLKNDTQQKLVEDYFQYASIPALNRIGIRHVGVFTELKPEGQTKIYVLTIYNGLAHLSHIADNIGKDAELKKQGAAYLNAPASAPAYERIESSLMKAFKHSPLLEAPPKTARIFELRQYQSASEAAGKKKIEMFNDQGEIDIFKRLGFKPVFWGETIIGPLRPNLTYMVTFDDLAAKDAHWKAFGGDPQWKKISSVPEYADALLVNKITSTLLVPTAYSQI</sequence>
<feature type="domain" description="NIPSNAP" evidence="2">
    <location>
        <begin position="159"/>
        <end position="265"/>
    </location>
</feature>
<dbReference type="InterPro" id="IPR011008">
    <property type="entry name" value="Dimeric_a/b-barrel"/>
</dbReference>
<dbReference type="OrthoDB" id="192769at2"/>
<gene>
    <name evidence="3" type="ORF">EPL05_21470</name>
</gene>
<evidence type="ECO:0000313" key="3">
    <source>
        <dbReference type="EMBL" id="RWY48149.1"/>
    </source>
</evidence>
<feature type="chain" id="PRO_5019450388" evidence="1">
    <location>
        <begin position="27"/>
        <end position="266"/>
    </location>
</feature>
<dbReference type="AlphaFoldDB" id="A0A444MJ44"/>
<dbReference type="RefSeq" id="WP_128536042.1">
    <property type="nucleotide sequence ID" value="NZ_SBIW01000012.1"/>
</dbReference>
<keyword evidence="1" id="KW-0732">Signal</keyword>
<reference evidence="3 4" key="1">
    <citation type="submission" date="2019-01" db="EMBL/GenBank/DDBJ databases">
        <title>Mucilaginibacter antarcticum sp. nov., isolated from antarctic soil.</title>
        <authorList>
            <person name="Yan Y.-Q."/>
            <person name="Du Z.-J."/>
        </authorList>
    </citation>
    <scope>NUCLEOTIDE SEQUENCE [LARGE SCALE GENOMIC DNA]</scope>
    <source>
        <strain evidence="3 4">F01003</strain>
    </source>
</reference>
<dbReference type="Gene3D" id="3.30.70.100">
    <property type="match status" value="2"/>
</dbReference>
<evidence type="ECO:0000256" key="1">
    <source>
        <dbReference type="SAM" id="SignalP"/>
    </source>
</evidence>
<feature type="signal peptide" evidence="1">
    <location>
        <begin position="1"/>
        <end position="26"/>
    </location>
</feature>
<evidence type="ECO:0000313" key="4">
    <source>
        <dbReference type="Proteomes" id="UP000286701"/>
    </source>
</evidence>
<feature type="domain" description="NIPSNAP" evidence="2">
    <location>
        <begin position="40"/>
        <end position="147"/>
    </location>
</feature>
<evidence type="ECO:0000259" key="2">
    <source>
        <dbReference type="Pfam" id="PF07978"/>
    </source>
</evidence>
<protein>
    <submittedName>
        <fullName evidence="3">NIPSNAP family containing protein</fullName>
    </submittedName>
</protein>
<dbReference type="Pfam" id="PF07978">
    <property type="entry name" value="NIPSNAP"/>
    <property type="match status" value="2"/>
</dbReference>
<dbReference type="Proteomes" id="UP000286701">
    <property type="component" value="Unassembled WGS sequence"/>
</dbReference>
<proteinExistence type="predicted"/>
<dbReference type="EMBL" id="SBIW01000012">
    <property type="protein sequence ID" value="RWY48149.1"/>
    <property type="molecule type" value="Genomic_DNA"/>
</dbReference>
<name>A0A444MJ44_9SPHI</name>
<accession>A0A444MJ44</accession>
<dbReference type="InterPro" id="IPR012577">
    <property type="entry name" value="NIPSNAP"/>
</dbReference>